<dbReference type="GO" id="GO:0005783">
    <property type="term" value="C:endoplasmic reticulum"/>
    <property type="evidence" value="ECO:0007669"/>
    <property type="project" value="TreeGrafter"/>
</dbReference>
<dbReference type="AlphaFoldDB" id="A0A9P8PLY6"/>
<reference evidence="7" key="1">
    <citation type="journal article" date="2021" name="Open Biol.">
        <title>Shared evolutionary footprints suggest mitochondrial oxidative damage underlies multiple complex I losses in fungi.</title>
        <authorList>
            <person name="Schikora-Tamarit M.A."/>
            <person name="Marcet-Houben M."/>
            <person name="Nosek J."/>
            <person name="Gabaldon T."/>
        </authorList>
    </citation>
    <scope>NUCLEOTIDE SEQUENCE</scope>
    <source>
        <strain evidence="7">CBS6341</strain>
    </source>
</reference>
<dbReference type="OrthoDB" id="536545at2759"/>
<dbReference type="SUPFAM" id="SSF81321">
    <property type="entry name" value="Family A G protein-coupled receptor-like"/>
    <property type="match status" value="1"/>
</dbReference>
<evidence type="ECO:0000313" key="7">
    <source>
        <dbReference type="EMBL" id="KAH3674317.1"/>
    </source>
</evidence>
<proteinExistence type="inferred from homology"/>
<comment type="similarity">
    <text evidence="2">Belongs to the archaeal/bacterial/fungal opsin family.</text>
</comment>
<keyword evidence="5 6" id="KW-0472">Membrane</keyword>
<dbReference type="EMBL" id="JAEUBF010000879">
    <property type="protein sequence ID" value="KAH3674317.1"/>
    <property type="molecule type" value="Genomic_DNA"/>
</dbReference>
<feature type="transmembrane region" description="Helical" evidence="6">
    <location>
        <begin position="26"/>
        <end position="48"/>
    </location>
</feature>
<feature type="transmembrane region" description="Helical" evidence="6">
    <location>
        <begin position="148"/>
        <end position="167"/>
    </location>
</feature>
<keyword evidence="8" id="KW-1185">Reference proteome</keyword>
<dbReference type="Proteomes" id="UP000769528">
    <property type="component" value="Unassembled WGS sequence"/>
</dbReference>
<feature type="transmembrane region" description="Helical" evidence="6">
    <location>
        <begin position="239"/>
        <end position="259"/>
    </location>
</feature>
<dbReference type="PANTHER" id="PTHR28286">
    <property type="match status" value="1"/>
</dbReference>
<evidence type="ECO:0000256" key="3">
    <source>
        <dbReference type="ARBA" id="ARBA00022692"/>
    </source>
</evidence>
<organism evidence="7 8">
    <name type="scientific">Wickerhamomyces mucosus</name>
    <dbReference type="NCBI Taxonomy" id="1378264"/>
    <lineage>
        <taxon>Eukaryota</taxon>
        <taxon>Fungi</taxon>
        <taxon>Dikarya</taxon>
        <taxon>Ascomycota</taxon>
        <taxon>Saccharomycotina</taxon>
        <taxon>Saccharomycetes</taxon>
        <taxon>Phaffomycetales</taxon>
        <taxon>Wickerhamomycetaceae</taxon>
        <taxon>Wickerhamomyces</taxon>
    </lineage>
</organism>
<feature type="transmembrane region" description="Helical" evidence="6">
    <location>
        <begin position="173"/>
        <end position="191"/>
    </location>
</feature>
<evidence type="ECO:0000256" key="5">
    <source>
        <dbReference type="ARBA" id="ARBA00023136"/>
    </source>
</evidence>
<sequence length="302" mass="33595">MTGNQAVFINAGDSVGISLGSKGSDWLFTVFSIFGVSSIVHSVFYIIYHNNNKTKALLLAAPIISTFVLSIGYFTWASNLGWTEIEVEFNGPSGDHTFSEDGLRAIFYVKYVSWVLSYIPILVFFELANQYKSVSSSFDLIEVFNHTFLQTTSFGASLILLLIGSLVHSTYKWGYFTFSTVAAFFGIGLLINRQIITNTNTTLISNYVSIPLFSLIYILVLLNFGLSDGGNILDSNQESYFNGILDLFQFVIIPFVVLYDSIKHAGVDLYSAGLKKNQDLEKQVGEEPVRISDETNVHEEAH</sequence>
<evidence type="ECO:0008006" key="9">
    <source>
        <dbReference type="Google" id="ProtNLM"/>
    </source>
</evidence>
<dbReference type="Gene3D" id="1.20.1070.10">
    <property type="entry name" value="Rhodopsin 7-helix transmembrane proteins"/>
    <property type="match status" value="1"/>
</dbReference>
<accession>A0A9P8PLY6</accession>
<comment type="subcellular location">
    <subcellularLocation>
        <location evidence="1">Membrane</location>
        <topology evidence="1">Multi-pass membrane protein</topology>
    </subcellularLocation>
</comment>
<keyword evidence="4 6" id="KW-1133">Transmembrane helix</keyword>
<evidence type="ECO:0000256" key="1">
    <source>
        <dbReference type="ARBA" id="ARBA00004141"/>
    </source>
</evidence>
<feature type="transmembrane region" description="Helical" evidence="6">
    <location>
        <begin position="105"/>
        <end position="127"/>
    </location>
</feature>
<evidence type="ECO:0000256" key="4">
    <source>
        <dbReference type="ARBA" id="ARBA00022989"/>
    </source>
</evidence>
<dbReference type="SMART" id="SM01021">
    <property type="entry name" value="Bac_rhodopsin"/>
    <property type="match status" value="1"/>
</dbReference>
<protein>
    <recommendedName>
        <fullName evidence="9">30 kDa heat shock protein</fullName>
    </recommendedName>
</protein>
<evidence type="ECO:0000313" key="8">
    <source>
        <dbReference type="Proteomes" id="UP000769528"/>
    </source>
</evidence>
<feature type="transmembrane region" description="Helical" evidence="6">
    <location>
        <begin position="57"/>
        <end position="76"/>
    </location>
</feature>
<gene>
    <name evidence="7" type="ORF">WICMUC_003389</name>
</gene>
<dbReference type="PANTHER" id="PTHR28286:SF1">
    <property type="entry name" value="30 KDA HEAT SHOCK PROTEIN-RELATED"/>
    <property type="match status" value="1"/>
</dbReference>
<comment type="caution">
    <text evidence="7">The sequence shown here is derived from an EMBL/GenBank/DDBJ whole genome shotgun (WGS) entry which is preliminary data.</text>
</comment>
<keyword evidence="3 6" id="KW-0812">Transmembrane</keyword>
<dbReference type="InterPro" id="IPR001425">
    <property type="entry name" value="Arc/bac/fun_rhodopsins"/>
</dbReference>
<dbReference type="GO" id="GO:0005886">
    <property type="term" value="C:plasma membrane"/>
    <property type="evidence" value="ECO:0007669"/>
    <property type="project" value="TreeGrafter"/>
</dbReference>
<feature type="transmembrane region" description="Helical" evidence="6">
    <location>
        <begin position="203"/>
        <end position="227"/>
    </location>
</feature>
<name>A0A9P8PLY6_9ASCO</name>
<evidence type="ECO:0000256" key="2">
    <source>
        <dbReference type="ARBA" id="ARBA00008130"/>
    </source>
</evidence>
<evidence type="ECO:0000256" key="6">
    <source>
        <dbReference type="SAM" id="Phobius"/>
    </source>
</evidence>
<reference evidence="7" key="2">
    <citation type="submission" date="2021-01" db="EMBL/GenBank/DDBJ databases">
        <authorList>
            <person name="Schikora-Tamarit M.A."/>
        </authorList>
    </citation>
    <scope>NUCLEOTIDE SEQUENCE</scope>
    <source>
        <strain evidence="7">CBS6341</strain>
    </source>
</reference>